<feature type="domain" description="DUF2007" evidence="2">
    <location>
        <begin position="6"/>
        <end position="71"/>
    </location>
</feature>
<keyword evidence="1" id="KW-0812">Transmembrane</keyword>
<dbReference type="SUPFAM" id="SSF54913">
    <property type="entry name" value="GlnB-like"/>
    <property type="match status" value="1"/>
</dbReference>
<sequence length="127" mass="14246">MEEERMVTLVCLQSNALAEELQRMLAETGITAYLRNEYTNRIIGPMCDVGGVRIELAESDLEAARIVLAESGLPLAEPEQTPVGRISRWADNLPLLRNRPLEQRLWIITGLLLVFLGLLSIILYLLS</sequence>
<evidence type="ECO:0000256" key="1">
    <source>
        <dbReference type="SAM" id="Phobius"/>
    </source>
</evidence>
<accession>A0AAF0BGH8</accession>
<proteinExistence type="predicted"/>
<evidence type="ECO:0000313" key="4">
    <source>
        <dbReference type="Proteomes" id="UP001179501"/>
    </source>
</evidence>
<reference evidence="3" key="1">
    <citation type="submission" date="2023-01" db="EMBL/GenBank/DDBJ databases">
        <title>Phages are important unrecognized players in the ecology of the oral pathogen Porphyromonas gingivalis.</title>
        <authorList>
            <person name="Matrishin C.B."/>
            <person name="Kauffman K.M."/>
        </authorList>
    </citation>
    <scope>NUCLEOTIDE SEQUENCE</scope>
    <source>
        <strain evidence="3">ATCC 49417</strain>
    </source>
</reference>
<dbReference type="Proteomes" id="UP001179501">
    <property type="component" value="Chromosome"/>
</dbReference>
<dbReference type="Pfam" id="PF09413">
    <property type="entry name" value="DUF2007"/>
    <property type="match status" value="1"/>
</dbReference>
<feature type="transmembrane region" description="Helical" evidence="1">
    <location>
        <begin position="105"/>
        <end position="126"/>
    </location>
</feature>
<gene>
    <name evidence="3" type="ORF">NY151_00275</name>
</gene>
<evidence type="ECO:0000259" key="2">
    <source>
        <dbReference type="Pfam" id="PF09413"/>
    </source>
</evidence>
<evidence type="ECO:0000313" key="3">
    <source>
        <dbReference type="EMBL" id="WCG03217.1"/>
    </source>
</evidence>
<keyword evidence="1" id="KW-0472">Membrane</keyword>
<name>A0AAF0BGH8_PORGN</name>
<dbReference type="OMA" id="ECYLRNE"/>
<dbReference type="RefSeq" id="WP_004583721.1">
    <property type="nucleotide sequence ID" value="NZ_BAABSI010000005.1"/>
</dbReference>
<dbReference type="GeneID" id="29257145"/>
<dbReference type="AlphaFoldDB" id="A0AAF0BGH8"/>
<protein>
    <submittedName>
        <fullName evidence="3">DUF2007 domain-containing protein</fullName>
    </submittedName>
</protein>
<organism evidence="3 4">
    <name type="scientific">Porphyromonas gingivalis</name>
    <name type="common">Bacteroides gingivalis</name>
    <dbReference type="NCBI Taxonomy" id="837"/>
    <lineage>
        <taxon>Bacteria</taxon>
        <taxon>Pseudomonadati</taxon>
        <taxon>Bacteroidota</taxon>
        <taxon>Bacteroidia</taxon>
        <taxon>Bacteroidales</taxon>
        <taxon>Porphyromonadaceae</taxon>
        <taxon>Porphyromonas</taxon>
    </lineage>
</organism>
<dbReference type="InterPro" id="IPR011322">
    <property type="entry name" value="N-reg_PII-like_a/b"/>
</dbReference>
<dbReference type="InterPro" id="IPR018551">
    <property type="entry name" value="DUF2007"/>
</dbReference>
<dbReference type="EMBL" id="CP116614">
    <property type="protein sequence ID" value="WCG03217.1"/>
    <property type="molecule type" value="Genomic_DNA"/>
</dbReference>
<keyword evidence="1" id="KW-1133">Transmembrane helix</keyword>